<keyword evidence="4" id="KW-0808">Transferase</keyword>
<proteinExistence type="inferred from homology"/>
<dbReference type="Pfam" id="PF00535">
    <property type="entry name" value="Glycos_transf_2"/>
    <property type="match status" value="1"/>
</dbReference>
<keyword evidence="7" id="KW-1185">Reference proteome</keyword>
<dbReference type="SUPFAM" id="SSF53448">
    <property type="entry name" value="Nucleotide-diphospho-sugar transferases"/>
    <property type="match status" value="1"/>
</dbReference>
<feature type="domain" description="Glycosyltransferase 2-like" evidence="5">
    <location>
        <begin position="87"/>
        <end position="215"/>
    </location>
</feature>
<protein>
    <submittedName>
        <fullName evidence="6">Mycofactocin biosynthesis glycosyltransferase MftF</fullName>
    </submittedName>
</protein>
<evidence type="ECO:0000313" key="7">
    <source>
        <dbReference type="Proteomes" id="UP001484097"/>
    </source>
</evidence>
<gene>
    <name evidence="6" type="primary">mftF</name>
    <name evidence="6" type="ORF">ABDK96_01385</name>
</gene>
<dbReference type="NCBIfam" id="TIGR03965">
    <property type="entry name" value="mycofact_glyco"/>
    <property type="match status" value="1"/>
</dbReference>
<comment type="similarity">
    <text evidence="2">Belongs to the glycosyltransferase 2 family.</text>
</comment>
<reference evidence="6 7" key="1">
    <citation type="submission" date="2024-05" db="EMBL/GenBank/DDBJ databases">
        <authorList>
            <person name="Yi C."/>
        </authorList>
    </citation>
    <scope>NUCLEOTIDE SEQUENCE [LARGE SCALE GENOMIC DNA]</scope>
    <source>
        <strain evidence="6 7">XS13</strain>
    </source>
</reference>
<dbReference type="PANTHER" id="PTHR43179">
    <property type="entry name" value="RHAMNOSYLTRANSFERASE WBBL"/>
    <property type="match status" value="1"/>
</dbReference>
<evidence type="ECO:0000256" key="2">
    <source>
        <dbReference type="ARBA" id="ARBA00006739"/>
    </source>
</evidence>
<dbReference type="PANTHER" id="PTHR43179:SF12">
    <property type="entry name" value="GALACTOFURANOSYLTRANSFERASE GLFT2"/>
    <property type="match status" value="1"/>
</dbReference>
<comment type="caution">
    <text evidence="6">The sequence shown here is derived from an EMBL/GenBank/DDBJ whole genome shotgun (WGS) entry which is preliminary data.</text>
</comment>
<dbReference type="Proteomes" id="UP001484097">
    <property type="component" value="Unassembled WGS sequence"/>
</dbReference>
<evidence type="ECO:0000256" key="1">
    <source>
        <dbReference type="ARBA" id="ARBA00004776"/>
    </source>
</evidence>
<dbReference type="InterPro" id="IPR001173">
    <property type="entry name" value="Glyco_trans_2-like"/>
</dbReference>
<dbReference type="EMBL" id="JBDXMX010000001">
    <property type="protein sequence ID" value="MEO9246333.1"/>
    <property type="molecule type" value="Genomic_DNA"/>
</dbReference>
<evidence type="ECO:0000256" key="4">
    <source>
        <dbReference type="ARBA" id="ARBA00022679"/>
    </source>
</evidence>
<sequence length="506" mass="53092">MTSRPILRTHGAYTRRSGELLFGGSPWGLARLSAPARSWAQGVLRPGAGPALPGDEIERATARLLVDRGLALPVLPPRPPRPEEIEVVVPVYGSPAPLDRLLAALAAAGPARRLRVTVVDDGSAEPEAREIARVCAEHDARLIVLPENRGPGGARNAGLAATTAELVALLDADTLPTRDWLDRLVPHFEDPGVAAVAPRVRGTVTGAGPGSVLERFEARRGGLDLGPHPRRVAPGGQVGYVPTAALVVRRAALPDPPFEPGLRVGEDVDLVWRLVDSGWTVRYVPDAEVHHEVRSGVAAWARRHAAYGSSAVPLDRRYPGRLAPAALGWPGLTMLAGAAVTAGGGRMGRAVGSVTAALGLGLQVGVSVQRFRKRGLPASAGVEIAVLGLRSEATAIGHALRREWWPLGAAAVVLSFAPVPRVRAVARAAVVLGMLPTVPDTLRAARHGWQPRQGAGTPADDAGAPLDPARHLALRLGADAAYGTGVIRAAVRSRHLAVLLPRWRGR</sequence>
<dbReference type="Gene3D" id="3.90.550.10">
    <property type="entry name" value="Spore Coat Polysaccharide Biosynthesis Protein SpsA, Chain A"/>
    <property type="match status" value="1"/>
</dbReference>
<organism evidence="6 7">
    <name type="scientific">Citricoccus nitrophenolicus</name>
    <dbReference type="NCBI Taxonomy" id="863575"/>
    <lineage>
        <taxon>Bacteria</taxon>
        <taxon>Bacillati</taxon>
        <taxon>Actinomycetota</taxon>
        <taxon>Actinomycetes</taxon>
        <taxon>Micrococcales</taxon>
        <taxon>Micrococcaceae</taxon>
        <taxon>Citricoccus</taxon>
    </lineage>
</organism>
<accession>A0ABV0IDU3</accession>
<evidence type="ECO:0000313" key="6">
    <source>
        <dbReference type="EMBL" id="MEO9246333.1"/>
    </source>
</evidence>
<keyword evidence="3" id="KW-0328">Glycosyltransferase</keyword>
<dbReference type="InterPro" id="IPR029044">
    <property type="entry name" value="Nucleotide-diphossugar_trans"/>
</dbReference>
<evidence type="ECO:0000259" key="5">
    <source>
        <dbReference type="Pfam" id="PF00535"/>
    </source>
</evidence>
<comment type="pathway">
    <text evidence="1">Cell wall biogenesis; cell wall polysaccharide biosynthesis.</text>
</comment>
<evidence type="ECO:0000256" key="3">
    <source>
        <dbReference type="ARBA" id="ARBA00022676"/>
    </source>
</evidence>
<dbReference type="RefSeq" id="WP_347918322.1">
    <property type="nucleotide sequence ID" value="NZ_JBDXMX010000001.1"/>
</dbReference>
<name>A0ABV0IDU3_9MICC</name>
<dbReference type="InterPro" id="IPR023981">
    <property type="entry name" value="MftF"/>
</dbReference>